<evidence type="ECO:0000313" key="5">
    <source>
        <dbReference type="Proteomes" id="UP001075704"/>
    </source>
</evidence>
<gene>
    <name evidence="4" type="ORF">O1422_08920</name>
</gene>
<dbReference type="PANTHER" id="PTHR46401:SF2">
    <property type="entry name" value="GLYCOSYLTRANSFERASE WBBK-RELATED"/>
    <property type="match status" value="1"/>
</dbReference>
<comment type="caution">
    <text evidence="4">The sequence shown here is derived from an EMBL/GenBank/DDBJ whole genome shotgun (WGS) entry which is preliminary data.</text>
</comment>
<dbReference type="AlphaFoldDB" id="A0ABD4VS32"/>
<dbReference type="Proteomes" id="UP001075704">
    <property type="component" value="Unassembled WGS sequence"/>
</dbReference>
<protein>
    <submittedName>
        <fullName evidence="4">Glycosyltransferase family 4 protein</fullName>
    </submittedName>
</protein>
<keyword evidence="1" id="KW-0808">Transferase</keyword>
<dbReference type="CDD" id="cd03794">
    <property type="entry name" value="GT4_WbuB-like"/>
    <property type="match status" value="1"/>
</dbReference>
<name>A0ABD4VS32_BACFG</name>
<sequence>MNSSVLIISAVFPPEPIVSAKLSEDIANGLVEHDIKVIVLHPRPTRPYGFEFNITKKKAPLYEEVVLRTYVCPQSNFLGRLYESYSFGCQCQEYIMNHHQELSCIYANVWPFFAQLKIVRTAKKYNVPCLLHIQDIYPESFLNKISSSVLSSLFRRLLLPVDKYILSQADHVFAISANMKNILVKSRKIDSNKISIIENWQDETDFINYNEHKDILFEHKKWLTFMFLGNNGPVAGVEYLITCFAKANIEGARLVIAGSGSRKQACMELSKMYPNVQIEFWEVPDGKVPEIQEFADVMVLPVRKGAAMSSIPSKLPAYMFSKKMILGILDTESDTAKAILNADCGVVVEPEGEELLIATLRNIMQWSESKRKQKGENGFEYALKRFSKRNNLSQIIKKISIYLQ</sequence>
<evidence type="ECO:0000259" key="3">
    <source>
        <dbReference type="Pfam" id="PF13439"/>
    </source>
</evidence>
<feature type="domain" description="Glycosyl transferase family 1" evidence="2">
    <location>
        <begin position="212"/>
        <end position="378"/>
    </location>
</feature>
<evidence type="ECO:0000256" key="1">
    <source>
        <dbReference type="ARBA" id="ARBA00022679"/>
    </source>
</evidence>
<dbReference type="EMBL" id="JAPUAC010000005">
    <property type="protein sequence ID" value="MCZ2654286.1"/>
    <property type="molecule type" value="Genomic_DNA"/>
</dbReference>
<dbReference type="InterPro" id="IPR001296">
    <property type="entry name" value="Glyco_trans_1"/>
</dbReference>
<accession>A0ABD4VS32</accession>
<dbReference type="PANTHER" id="PTHR46401">
    <property type="entry name" value="GLYCOSYLTRANSFERASE WBBK-RELATED"/>
    <property type="match status" value="1"/>
</dbReference>
<dbReference type="InterPro" id="IPR028098">
    <property type="entry name" value="Glyco_trans_4-like_N"/>
</dbReference>
<dbReference type="Pfam" id="PF00534">
    <property type="entry name" value="Glycos_transf_1"/>
    <property type="match status" value="1"/>
</dbReference>
<dbReference type="Pfam" id="PF13439">
    <property type="entry name" value="Glyco_transf_4"/>
    <property type="match status" value="1"/>
</dbReference>
<dbReference type="Gene3D" id="3.40.50.2000">
    <property type="entry name" value="Glycogen Phosphorylase B"/>
    <property type="match status" value="2"/>
</dbReference>
<dbReference type="SUPFAM" id="SSF53756">
    <property type="entry name" value="UDP-Glycosyltransferase/glycogen phosphorylase"/>
    <property type="match status" value="1"/>
</dbReference>
<organism evidence="4 5">
    <name type="scientific">Bacteroides fragilis</name>
    <dbReference type="NCBI Taxonomy" id="817"/>
    <lineage>
        <taxon>Bacteria</taxon>
        <taxon>Pseudomonadati</taxon>
        <taxon>Bacteroidota</taxon>
        <taxon>Bacteroidia</taxon>
        <taxon>Bacteroidales</taxon>
        <taxon>Bacteroidaceae</taxon>
        <taxon>Bacteroides</taxon>
    </lineage>
</organism>
<reference evidence="4" key="1">
    <citation type="submission" date="2022-12" db="EMBL/GenBank/DDBJ databases">
        <title>Development of a Multilocus Sequence Typing Scheme for Bacteroides fragilis Based on Whole Genome Sequencing Data and Clinical Application.</title>
        <authorList>
            <person name="Nielsen F.D."/>
            <person name="Justesen U.S."/>
        </authorList>
    </citation>
    <scope>NUCLEOTIDE SEQUENCE</scope>
    <source>
        <strain evidence="4">BF_BC_ODE_DK_2015_2</strain>
    </source>
</reference>
<evidence type="ECO:0000313" key="4">
    <source>
        <dbReference type="EMBL" id="MCZ2654286.1"/>
    </source>
</evidence>
<proteinExistence type="predicted"/>
<evidence type="ECO:0000259" key="2">
    <source>
        <dbReference type="Pfam" id="PF00534"/>
    </source>
</evidence>
<feature type="domain" description="Glycosyltransferase subfamily 4-like N-terminal" evidence="3">
    <location>
        <begin position="25"/>
        <end position="200"/>
    </location>
</feature>
<dbReference type="RefSeq" id="WP_234058769.1">
    <property type="nucleotide sequence ID" value="NZ_JAGJHI010000033.1"/>
</dbReference>
<dbReference type="GO" id="GO:0016757">
    <property type="term" value="F:glycosyltransferase activity"/>
    <property type="evidence" value="ECO:0007669"/>
    <property type="project" value="UniProtKB-ARBA"/>
</dbReference>